<dbReference type="Pfam" id="PF03235">
    <property type="entry name" value="GmrSD_N"/>
    <property type="match status" value="1"/>
</dbReference>
<organism evidence="2 3">
    <name type="scientific">Simonsiella muelleri ATCC 29453</name>
    <dbReference type="NCBI Taxonomy" id="641147"/>
    <lineage>
        <taxon>Bacteria</taxon>
        <taxon>Pseudomonadati</taxon>
        <taxon>Pseudomonadota</taxon>
        <taxon>Betaproteobacteria</taxon>
        <taxon>Neisseriales</taxon>
        <taxon>Neisseriaceae</taxon>
        <taxon>Simonsiella</taxon>
    </lineage>
</organism>
<dbReference type="STRING" id="641147.HMPREF9021_00545"/>
<accession>V9HMJ4</accession>
<dbReference type="KEGG" id="smur:BWP33_10540"/>
<dbReference type="OrthoDB" id="9798761at2"/>
<dbReference type="PANTHER" id="PTHR37292:SF2">
    <property type="entry name" value="DUF262 DOMAIN-CONTAINING PROTEIN"/>
    <property type="match status" value="1"/>
</dbReference>
<gene>
    <name evidence="2" type="ORF">HMPREF9021_00545</name>
</gene>
<protein>
    <recommendedName>
        <fullName evidence="1">GmrSD restriction endonucleases N-terminal domain-containing protein</fullName>
    </recommendedName>
</protein>
<name>V9HMJ4_9NEIS</name>
<sequence length="600" mass="69956">MSKYSVQQQPIETLLSWIKSGEIAIPEIQRPFVWNASKVRDLLDSLHKGYPVGYIITWRNPDIRLKDGTLSAGKRVLIDGQQRITALTAAVVGQAVLNKEYKQNKIKIAYNPQVKDHESAFEVCNNAIERNPIWIDDIAPILNGDTPISKIRRQYLEKNPTVDEDKIEEKINELQAIKNRQIGIIELNPDLEIDTVTEIFIRINQKGVVLSNADFVMSKIAADQQFGGNTLRKMIDYFCHLLNDSSFAKHIESNDTQFFQSPDFVKIKWIAQYTDNLYHPNYIDVLRVAYTYAFQRGRFSDLVALLSGRDFEKRSNTEEIAQQSYEKLRTGLMAFFNETHYKRFLLLIRSAGFIHANLLNSQNSLNIAYAIYLHLCDLKMSEHEIQHWVKKWFVMSLLTGRYSGSSESVIERDIKQIQEKGIQEYFQLIELAELNSGFWEHTLVRDLDSSSNVNAAYLCYLAAQCQNQEKAFLSGSVKVSDLFETRGDEHHFFPKAYLEKHGYKKSEYNQIANFVYTEQQINIRLQDKPPFEYLQQIQQDIEQGKQQYTSIPSLVEWRENLAVHCIPENWQAFRQENYADFLQERRKLMAKKIQQFYDKF</sequence>
<reference evidence="2 3" key="2">
    <citation type="submission" date="2011-10" db="EMBL/GenBank/DDBJ databases">
        <title>The Genome Sequence of Simonsiella muelleri ATCC 29453.</title>
        <authorList>
            <consortium name="The Broad Institute Genome Sequencing Platform"/>
            <consortium name="The Broad Institute Genome Sequencing Center for Infectious Disease"/>
            <person name="Earl A."/>
            <person name="Ward D."/>
            <person name="Feldgarden M."/>
            <person name="Gevers D."/>
            <person name="Izard J."/>
            <person name="Baranova O.V."/>
            <person name="Blanton J.M."/>
            <person name="Tanner A.C."/>
            <person name="Dewhirst F."/>
            <person name="Young S.K."/>
            <person name="Zeng Q."/>
            <person name="Gargeya S."/>
            <person name="Fitzgerald M."/>
            <person name="Haas B."/>
            <person name="Abouelleil A."/>
            <person name="Alvarado L."/>
            <person name="Arachchi H.M."/>
            <person name="Berlin A."/>
            <person name="Brown A."/>
            <person name="Chapman S.B."/>
            <person name="Chen Z."/>
            <person name="Dunbar C."/>
            <person name="Freedman E."/>
            <person name="Gearin G."/>
            <person name="Goldberg J."/>
            <person name="Griggs A."/>
            <person name="Gujja S."/>
            <person name="Heiman D."/>
            <person name="Howarth C."/>
            <person name="Larson L."/>
            <person name="Lui A."/>
            <person name="MacDonald P.J.P."/>
            <person name="Montmayeur A."/>
            <person name="Murphy C."/>
            <person name="Neiman D."/>
            <person name="Pearson M."/>
            <person name="Priest M."/>
            <person name="Roberts A."/>
            <person name="Saif S."/>
            <person name="Shea T."/>
            <person name="Shenoy N."/>
            <person name="Sisk P."/>
            <person name="Stolte C."/>
            <person name="Sykes S."/>
            <person name="Wortman J."/>
            <person name="Nusbaum C."/>
            <person name="Birren B."/>
        </authorList>
    </citation>
    <scope>NUCLEOTIDE SEQUENCE [LARGE SCALE GENOMIC DNA]</scope>
    <source>
        <strain evidence="2 3">ATCC 29453</strain>
    </source>
</reference>
<proteinExistence type="predicted"/>
<dbReference type="AlphaFoldDB" id="V9HMJ4"/>
<dbReference type="Proteomes" id="UP000017813">
    <property type="component" value="Unassembled WGS sequence"/>
</dbReference>
<dbReference type="RefSeq" id="WP_002641332.1">
    <property type="nucleotide sequence ID" value="NZ_CP019448.1"/>
</dbReference>
<feature type="domain" description="GmrSD restriction endonucleases N-terminal" evidence="1">
    <location>
        <begin position="11"/>
        <end position="220"/>
    </location>
</feature>
<dbReference type="EMBL" id="ADCY02000008">
    <property type="protein sequence ID" value="EFG31277.1"/>
    <property type="molecule type" value="Genomic_DNA"/>
</dbReference>
<dbReference type="PANTHER" id="PTHR37292">
    <property type="entry name" value="VNG6097C"/>
    <property type="match status" value="1"/>
</dbReference>
<evidence type="ECO:0000259" key="1">
    <source>
        <dbReference type="Pfam" id="PF03235"/>
    </source>
</evidence>
<keyword evidence="3" id="KW-1185">Reference proteome</keyword>
<dbReference type="eggNOG" id="COG3472">
    <property type="taxonomic scope" value="Bacteria"/>
</dbReference>
<comment type="caution">
    <text evidence="2">The sequence shown here is derived from an EMBL/GenBank/DDBJ whole genome shotgun (WGS) entry which is preliminary data.</text>
</comment>
<evidence type="ECO:0000313" key="3">
    <source>
        <dbReference type="Proteomes" id="UP000017813"/>
    </source>
</evidence>
<reference evidence="2 3" key="1">
    <citation type="submission" date="2010-03" db="EMBL/GenBank/DDBJ databases">
        <authorList>
            <consortium name="The Broad Institute Genome Sequencing Platform"/>
            <person name="Ward D."/>
            <person name="Earl A."/>
            <person name="Feldgarden M."/>
            <person name="Gevers D."/>
            <person name="Young S."/>
            <person name="Zeng Q."/>
            <person name="Koehrsen M."/>
            <person name="Alvarado L."/>
            <person name="Berlin A.M."/>
            <person name="Borenstein D."/>
            <person name="Chapman S.B."/>
            <person name="Chen Z."/>
            <person name="Engels R."/>
            <person name="Freedman E."/>
            <person name="Gellesch M."/>
            <person name="Goldberg J."/>
            <person name="Griggs A."/>
            <person name="Gujja S."/>
            <person name="Heilman E.R."/>
            <person name="Heiman D.I."/>
            <person name="Hepburn T.A."/>
            <person name="Howarth C."/>
            <person name="Jen D."/>
            <person name="Larson L."/>
            <person name="Mehta T."/>
            <person name="Park D."/>
            <person name="Pearson M."/>
            <person name="Richards J."/>
            <person name="Roberts A."/>
            <person name="Saif S."/>
            <person name="Shea T.D."/>
            <person name="Shenoy N."/>
            <person name="Sisk P."/>
            <person name="Stolte C."/>
            <person name="Sykes S.N."/>
            <person name="Walk T."/>
            <person name="White J."/>
            <person name="Yandava C."/>
            <person name="Izard J."/>
            <person name="Baranova O.V."/>
            <person name="Blanton J.M."/>
            <person name="Tanner A.C."/>
            <person name="Dewhirst F."/>
            <person name="Haas B."/>
            <person name="Nusbaum C."/>
            <person name="Birren B."/>
        </authorList>
    </citation>
    <scope>NUCLEOTIDE SEQUENCE [LARGE SCALE GENOMIC DNA]</scope>
    <source>
        <strain evidence="2 3">ATCC 29453</strain>
    </source>
</reference>
<dbReference type="InterPro" id="IPR004919">
    <property type="entry name" value="GmrSD_N"/>
</dbReference>
<dbReference type="HOGENOM" id="CLU_021082_1_0_4"/>
<evidence type="ECO:0000313" key="2">
    <source>
        <dbReference type="EMBL" id="EFG31277.1"/>
    </source>
</evidence>
<dbReference type="eggNOG" id="COG1479">
    <property type="taxonomic scope" value="Bacteria"/>
</dbReference>